<reference evidence="1 2" key="1">
    <citation type="journal article" date="2021" name="Int. J. Syst. Evol. Microbiol.">
        <title>Amazonocrinis nigriterrae gen. nov., sp. nov., Atlanticothrix silvestris gen. nov., sp. nov. and Dendronalium phyllosphericum gen. nov., sp. nov., nostocacean cyanobacteria from Brazilian environments.</title>
        <authorList>
            <person name="Alvarenga D.O."/>
            <person name="Andreote A.P.D."/>
            <person name="Branco L.H.Z."/>
            <person name="Delbaje E."/>
            <person name="Cruz R.B."/>
            <person name="Varani A.M."/>
            <person name="Fiore M.F."/>
        </authorList>
    </citation>
    <scope>NUCLEOTIDE SEQUENCE [LARGE SCALE GENOMIC DNA]</scope>
    <source>
        <strain evidence="1 2">CENA67</strain>
    </source>
</reference>
<evidence type="ECO:0000313" key="2">
    <source>
        <dbReference type="Proteomes" id="UP000632766"/>
    </source>
</evidence>
<evidence type="ECO:0000313" key="1">
    <source>
        <dbReference type="EMBL" id="MBH8560664.1"/>
    </source>
</evidence>
<dbReference type="AlphaFoldDB" id="A0A8J7HQH8"/>
<accession>A0A8J7HQH8</accession>
<dbReference type="RefSeq" id="WP_198122730.1">
    <property type="nucleotide sequence ID" value="NZ_JAECZC010000001.1"/>
</dbReference>
<proteinExistence type="predicted"/>
<name>A0A8J7HQH8_9NOST</name>
<organism evidence="1 2">
    <name type="scientific">Amazonocrinis nigriterrae CENA67</name>
    <dbReference type="NCBI Taxonomy" id="2794033"/>
    <lineage>
        <taxon>Bacteria</taxon>
        <taxon>Bacillati</taxon>
        <taxon>Cyanobacteriota</taxon>
        <taxon>Cyanophyceae</taxon>
        <taxon>Nostocales</taxon>
        <taxon>Nostocaceae</taxon>
        <taxon>Amazonocrinis</taxon>
        <taxon>Amazonocrinis nigriterrae</taxon>
    </lineage>
</organism>
<dbReference type="Proteomes" id="UP000632766">
    <property type="component" value="Unassembled WGS sequence"/>
</dbReference>
<keyword evidence="2" id="KW-1185">Reference proteome</keyword>
<sequence length="77" mass="8412">MILLLKRYKRLFPWMISGLLIAFLLSLGGLEQKPATALSPTQATPFAQSAPTSTGSSLGATYSDFAATHLEPNFYQY</sequence>
<gene>
    <name evidence="1" type="ORF">I8748_00300</name>
</gene>
<dbReference type="EMBL" id="JAECZC010000001">
    <property type="protein sequence ID" value="MBH8560664.1"/>
    <property type="molecule type" value="Genomic_DNA"/>
</dbReference>
<comment type="caution">
    <text evidence="1">The sequence shown here is derived from an EMBL/GenBank/DDBJ whole genome shotgun (WGS) entry which is preliminary data.</text>
</comment>
<protein>
    <submittedName>
        <fullName evidence="1">Uncharacterized protein</fullName>
    </submittedName>
</protein>